<evidence type="ECO:0000313" key="1">
    <source>
        <dbReference type="Proteomes" id="UP000887565"/>
    </source>
</evidence>
<dbReference type="AlphaFoldDB" id="A0A915JMA9"/>
<accession>A0A915JMA9</accession>
<dbReference type="WBParaSite" id="nRc.2.0.1.t27227-RA">
    <property type="protein sequence ID" value="nRc.2.0.1.t27227-RA"/>
    <property type="gene ID" value="nRc.2.0.1.g27227"/>
</dbReference>
<dbReference type="Proteomes" id="UP000887565">
    <property type="component" value="Unplaced"/>
</dbReference>
<keyword evidence="1" id="KW-1185">Reference proteome</keyword>
<protein>
    <submittedName>
        <fullName evidence="2">Uncharacterized protein</fullName>
    </submittedName>
</protein>
<sequence>MYKATMATDLWTPALQWNKTAGDDDDILCEFSIFAQWRYKFETSSIFGMSWSGQSKICTPQTPSMRMYSEDTQTGSRRIDRQGAFVYPYTFQIISPSKIFEVFRNNSVKFGFNGAIATNNGLQYQSCNRLTCKSGKACDDLKHSIV</sequence>
<organism evidence="1 2">
    <name type="scientific">Romanomermis culicivorax</name>
    <name type="common">Nematode worm</name>
    <dbReference type="NCBI Taxonomy" id="13658"/>
    <lineage>
        <taxon>Eukaryota</taxon>
        <taxon>Metazoa</taxon>
        <taxon>Ecdysozoa</taxon>
        <taxon>Nematoda</taxon>
        <taxon>Enoplea</taxon>
        <taxon>Dorylaimia</taxon>
        <taxon>Mermithida</taxon>
        <taxon>Mermithoidea</taxon>
        <taxon>Mermithidae</taxon>
        <taxon>Romanomermis</taxon>
    </lineage>
</organism>
<proteinExistence type="predicted"/>
<reference evidence="2" key="1">
    <citation type="submission" date="2022-11" db="UniProtKB">
        <authorList>
            <consortium name="WormBaseParasite"/>
        </authorList>
    </citation>
    <scope>IDENTIFICATION</scope>
</reference>
<evidence type="ECO:0000313" key="2">
    <source>
        <dbReference type="WBParaSite" id="nRc.2.0.1.t27227-RA"/>
    </source>
</evidence>
<name>A0A915JMA9_ROMCU</name>